<dbReference type="Pfam" id="PF03167">
    <property type="entry name" value="UDG"/>
    <property type="match status" value="1"/>
</dbReference>
<dbReference type="InterPro" id="IPR005122">
    <property type="entry name" value="Uracil-DNA_glycosylase-like"/>
</dbReference>
<evidence type="ECO:0000256" key="3">
    <source>
        <dbReference type="ARBA" id="ARBA00022485"/>
    </source>
</evidence>
<dbReference type="STRING" id="582899.Hden_0344"/>
<dbReference type="SMART" id="SM00987">
    <property type="entry name" value="UreE_C"/>
    <property type="match status" value="1"/>
</dbReference>
<evidence type="ECO:0000259" key="10">
    <source>
        <dbReference type="SMART" id="SM00986"/>
    </source>
</evidence>
<keyword evidence="3" id="KW-0004">4Fe-4S</keyword>
<keyword evidence="6" id="KW-0378">Hydrolase</keyword>
<dbReference type="GO" id="GO:0097506">
    <property type="term" value="F:deaminated base DNA N-glycosylase activity"/>
    <property type="evidence" value="ECO:0007669"/>
    <property type="project" value="UniProtKB-ARBA"/>
</dbReference>
<reference evidence="12" key="1">
    <citation type="journal article" date="2011" name="J. Bacteriol.">
        <title>Genome sequences of eight morphologically diverse alphaproteobacteria.</title>
        <authorList>
            <consortium name="US DOE Joint Genome Institute"/>
            <person name="Brown P.J."/>
            <person name="Kysela D.T."/>
            <person name="Buechlein A."/>
            <person name="Hemmerich C."/>
            <person name="Brun Y.V."/>
        </authorList>
    </citation>
    <scope>NUCLEOTIDE SEQUENCE [LARGE SCALE GENOMIC DNA]</scope>
    <source>
        <strain evidence="12">ATCC 51888 / DSM 1869 / NCIB 11706 / TK 0415</strain>
    </source>
</reference>
<dbReference type="InterPro" id="IPR023875">
    <property type="entry name" value="DNA_repair_put"/>
</dbReference>
<feature type="domain" description="Uracil-DNA glycosylase-like" evidence="10">
    <location>
        <begin position="301"/>
        <end position="459"/>
    </location>
</feature>
<evidence type="ECO:0000256" key="7">
    <source>
        <dbReference type="ARBA" id="ARBA00023004"/>
    </source>
</evidence>
<evidence type="ECO:0000256" key="2">
    <source>
        <dbReference type="ARBA" id="ARBA00019403"/>
    </source>
</evidence>
<dbReference type="Gene3D" id="3.40.470.10">
    <property type="entry name" value="Uracil-DNA glycosylase-like domain"/>
    <property type="match status" value="1"/>
</dbReference>
<accession>D8JRE0</accession>
<evidence type="ECO:0000256" key="5">
    <source>
        <dbReference type="ARBA" id="ARBA00022763"/>
    </source>
</evidence>
<dbReference type="Proteomes" id="UP000002033">
    <property type="component" value="Chromosome"/>
</dbReference>
<dbReference type="GO" id="GO:0046872">
    <property type="term" value="F:metal ion binding"/>
    <property type="evidence" value="ECO:0007669"/>
    <property type="project" value="UniProtKB-KW"/>
</dbReference>
<evidence type="ECO:0000256" key="9">
    <source>
        <dbReference type="ARBA" id="ARBA00023204"/>
    </source>
</evidence>
<sequence>MVEIQLKSGADFEGFRQAVRSLLENGTTPENVAWGNSDARERFNVAPENSATRISLPADVVSLAKLVVCHTDPERYGLLYDLIWRVKHGERHLLDVACDPTVHRLERMRKAIARDIHKMHAFVRFQSTPSDDGERFVAWFEPQFFILHEASSFFVSRFPSFAWSILTPLGSLHWNRHQLTAGGPASKSDLKAPEDEFEKGWIEYYRSTFNPARLNTKLMRAEMPKRYWQNLPEASAMGDMIRAAARRVDDMLEAPPSISIKRSPERALLRSTGSPPLSLEALNEIITASDAFVPGGTRAVLGEGPLRPDLAFIGEQPGDQEDIQGRPFVGPAGAIFDRALAASGISRAECYITNAVKHFKYEQRGKRRIHQTPTHGEIKHYRWWLQEELKIVQPKLVVALGASAAFALAGRPVKVSESRGLTKFDTVPAVLTIHPSYILRLQDKAQAETEFAKFVADLNLARACLAEAA</sequence>
<evidence type="ECO:0000313" key="12">
    <source>
        <dbReference type="Proteomes" id="UP000002033"/>
    </source>
</evidence>
<dbReference type="PANTHER" id="PTHR33693:SF9">
    <property type="entry name" value="TYPE-4 URACIL-DNA GLYCOSYLASE"/>
    <property type="match status" value="1"/>
</dbReference>
<dbReference type="AlphaFoldDB" id="D8JRE0"/>
<keyword evidence="12" id="KW-1185">Reference proteome</keyword>
<organism evidence="11 12">
    <name type="scientific">Hyphomicrobium denitrificans (strain ATCC 51888 / DSM 1869 / NCIMB 11706 / TK 0415)</name>
    <dbReference type="NCBI Taxonomy" id="582899"/>
    <lineage>
        <taxon>Bacteria</taxon>
        <taxon>Pseudomonadati</taxon>
        <taxon>Pseudomonadota</taxon>
        <taxon>Alphaproteobacteria</taxon>
        <taxon>Hyphomicrobiales</taxon>
        <taxon>Hyphomicrobiaceae</taxon>
        <taxon>Hyphomicrobium</taxon>
    </lineage>
</organism>
<dbReference type="InterPro" id="IPR005273">
    <property type="entry name" value="Ura-DNA_glyco_family4"/>
</dbReference>
<keyword evidence="9" id="KW-0234">DNA repair</keyword>
<keyword evidence="5" id="KW-0227">DNA damage</keyword>
<evidence type="ECO:0000256" key="8">
    <source>
        <dbReference type="ARBA" id="ARBA00023014"/>
    </source>
</evidence>
<protein>
    <recommendedName>
        <fullName evidence="2">Type-4 uracil-DNA glycosylase</fullName>
    </recommendedName>
</protein>
<keyword evidence="7" id="KW-0408">Iron</keyword>
<dbReference type="NCBIfam" id="TIGR03914">
    <property type="entry name" value="UDG_fam_dom"/>
    <property type="match status" value="1"/>
</dbReference>
<dbReference type="SMART" id="SM00986">
    <property type="entry name" value="UDG"/>
    <property type="match status" value="1"/>
</dbReference>
<keyword evidence="4" id="KW-0479">Metal-binding</keyword>
<dbReference type="PANTHER" id="PTHR33693">
    <property type="entry name" value="TYPE-5 URACIL-DNA GLYCOSYLASE"/>
    <property type="match status" value="1"/>
</dbReference>
<evidence type="ECO:0000256" key="6">
    <source>
        <dbReference type="ARBA" id="ARBA00022801"/>
    </source>
</evidence>
<dbReference type="EMBL" id="CP002083">
    <property type="protein sequence ID" value="ADJ22169.1"/>
    <property type="molecule type" value="Genomic_DNA"/>
</dbReference>
<dbReference type="HOGENOM" id="CLU_046101_1_0_5"/>
<dbReference type="KEGG" id="hdn:Hden_0344"/>
<dbReference type="eggNOG" id="COG1573">
    <property type="taxonomic scope" value="Bacteria"/>
</dbReference>
<dbReference type="OrthoDB" id="5290748at2"/>
<dbReference type="Pfam" id="PF13566">
    <property type="entry name" value="DUF4130"/>
    <property type="match status" value="1"/>
</dbReference>
<dbReference type="GO" id="GO:0006281">
    <property type="term" value="P:DNA repair"/>
    <property type="evidence" value="ECO:0007669"/>
    <property type="project" value="UniProtKB-KW"/>
</dbReference>
<evidence type="ECO:0000256" key="1">
    <source>
        <dbReference type="ARBA" id="ARBA00006521"/>
    </source>
</evidence>
<dbReference type="CDD" id="cd10030">
    <property type="entry name" value="UDG-F4_TTUDGA_SPO1dp_like"/>
    <property type="match status" value="1"/>
</dbReference>
<proteinExistence type="inferred from homology"/>
<evidence type="ECO:0000256" key="4">
    <source>
        <dbReference type="ARBA" id="ARBA00022723"/>
    </source>
</evidence>
<dbReference type="InterPro" id="IPR051536">
    <property type="entry name" value="UDG_Type-4/5"/>
</dbReference>
<evidence type="ECO:0000313" key="11">
    <source>
        <dbReference type="EMBL" id="ADJ22169.1"/>
    </source>
</evidence>
<dbReference type="SUPFAM" id="SSF52141">
    <property type="entry name" value="Uracil-DNA glycosylase-like"/>
    <property type="match status" value="1"/>
</dbReference>
<comment type="similarity">
    <text evidence="1">Belongs to the uracil-DNA glycosylase (UDG) superfamily. Type 4 (UDGa) family.</text>
</comment>
<name>D8JRE0_HYPDA</name>
<dbReference type="GO" id="GO:0051539">
    <property type="term" value="F:4 iron, 4 sulfur cluster binding"/>
    <property type="evidence" value="ECO:0007669"/>
    <property type="project" value="UniProtKB-KW"/>
</dbReference>
<dbReference type="InterPro" id="IPR036895">
    <property type="entry name" value="Uracil-DNA_glycosylase-like_sf"/>
</dbReference>
<gene>
    <name evidence="11" type="ordered locus">Hden_0344</name>
</gene>
<dbReference type="NCBIfam" id="TIGR03915">
    <property type="entry name" value="SAM_7_link_chp"/>
    <property type="match status" value="1"/>
</dbReference>
<keyword evidence="8" id="KW-0411">Iron-sulfur</keyword>
<dbReference type="InterPro" id="IPR025404">
    <property type="entry name" value="DUF4130"/>
</dbReference>
<dbReference type="RefSeq" id="WP_013214388.1">
    <property type="nucleotide sequence ID" value="NC_014313.1"/>
</dbReference>